<organism evidence="1 2">
    <name type="scientific">Bacteroides ovatus</name>
    <dbReference type="NCBI Taxonomy" id="28116"/>
    <lineage>
        <taxon>Bacteria</taxon>
        <taxon>Pseudomonadati</taxon>
        <taxon>Bacteroidota</taxon>
        <taxon>Bacteroidia</taxon>
        <taxon>Bacteroidales</taxon>
        <taxon>Bacteroidaceae</taxon>
        <taxon>Bacteroides</taxon>
    </lineage>
</organism>
<gene>
    <name evidence="1" type="ORF">F3B98_31365</name>
</gene>
<protein>
    <submittedName>
        <fullName evidence="1">Peptidase S41</fullName>
    </submittedName>
</protein>
<dbReference type="AlphaFoldDB" id="A0A642C3W7"/>
<dbReference type="Gene3D" id="3.90.226.10">
    <property type="entry name" value="2-enoyl-CoA Hydratase, Chain A, domain 1"/>
    <property type="match status" value="1"/>
</dbReference>
<feature type="non-terminal residue" evidence="1">
    <location>
        <position position="1"/>
    </location>
</feature>
<accession>A0A642C3W7</accession>
<dbReference type="Gene3D" id="3.30.750.170">
    <property type="match status" value="1"/>
</dbReference>
<name>A0A642C3W7_BACOV</name>
<evidence type="ECO:0000313" key="1">
    <source>
        <dbReference type="EMBL" id="KAA4649968.1"/>
    </source>
</evidence>
<evidence type="ECO:0000313" key="2">
    <source>
        <dbReference type="Proteomes" id="UP000435985"/>
    </source>
</evidence>
<dbReference type="Proteomes" id="UP000435985">
    <property type="component" value="Unassembled WGS sequence"/>
</dbReference>
<comment type="caution">
    <text evidence="1">The sequence shown here is derived from an EMBL/GenBank/DDBJ whole genome shotgun (WGS) entry which is preliminary data.</text>
</comment>
<sequence>MEGVELTAGTDKYLLFPITFQAYNAKGFGDFENGFTPDYEINENQPNGEYFEGYGDFGTESDPLYAKAISLISGSKVTTPTRAVNQAKEQMLVIATPRLNRIGMIK</sequence>
<dbReference type="EMBL" id="VWFO01000525">
    <property type="protein sequence ID" value="KAA4649968.1"/>
    <property type="molecule type" value="Genomic_DNA"/>
</dbReference>
<reference evidence="1 2" key="1">
    <citation type="journal article" date="2019" name="Nat. Med.">
        <title>A library of human gut bacterial isolates paired with longitudinal multiomics data enables mechanistic microbiome research.</title>
        <authorList>
            <person name="Poyet M."/>
            <person name="Groussin M."/>
            <person name="Gibbons S.M."/>
            <person name="Avila-Pacheco J."/>
            <person name="Jiang X."/>
            <person name="Kearney S.M."/>
            <person name="Perrotta A.R."/>
            <person name="Berdy B."/>
            <person name="Zhao S."/>
            <person name="Lieberman T.D."/>
            <person name="Swanson P.K."/>
            <person name="Smith M."/>
            <person name="Roesemann S."/>
            <person name="Alexander J.E."/>
            <person name="Rich S.A."/>
            <person name="Livny J."/>
            <person name="Vlamakis H."/>
            <person name="Clish C."/>
            <person name="Bullock K."/>
            <person name="Deik A."/>
            <person name="Scott J."/>
            <person name="Pierce K.A."/>
            <person name="Xavier R.J."/>
            <person name="Alm E.J."/>
        </authorList>
    </citation>
    <scope>NUCLEOTIDE SEQUENCE [LARGE SCALE GENOMIC DNA]</scope>
    <source>
        <strain evidence="1 2">BIOML-A14</strain>
    </source>
</reference>
<proteinExistence type="predicted"/>